<keyword evidence="3" id="KW-1185">Reference proteome</keyword>
<dbReference type="RefSeq" id="YP_006906204.1">
    <property type="nucleotide sequence ID" value="NC_018836.1"/>
</dbReference>
<gene>
    <name evidence="2" type="ORF">phiHau3_29</name>
</gene>
<protein>
    <submittedName>
        <fullName evidence="2">Uncharacterized protein</fullName>
    </submittedName>
</protein>
<organism evidence="2 3">
    <name type="scientific">Streptomyces phage phiHau3</name>
    <dbReference type="NCBI Taxonomy" id="1204524"/>
    <lineage>
        <taxon>Viruses</taxon>
        <taxon>Duplodnaviria</taxon>
        <taxon>Heunggongvirae</taxon>
        <taxon>Uroviricota</taxon>
        <taxon>Caudoviricetes</taxon>
        <taxon>Arquatrovirinae</taxon>
        <taxon>Hautrevirus</taxon>
        <taxon>Hautrevirus hau3</taxon>
    </lineage>
</organism>
<dbReference type="InterPro" id="IPR055862">
    <property type="entry name" value="DUF7439"/>
</dbReference>
<evidence type="ECO:0000313" key="3">
    <source>
        <dbReference type="Proteomes" id="UP000008042"/>
    </source>
</evidence>
<keyword evidence="1" id="KW-0472">Membrane</keyword>
<dbReference type="KEGG" id="vg:13826670"/>
<dbReference type="EMBL" id="JX182369">
    <property type="protein sequence ID" value="AFU62006.1"/>
    <property type="molecule type" value="Genomic_DNA"/>
</dbReference>
<proteinExistence type="predicted"/>
<sequence length="68" mass="6916">MAKHGKPAALILPLLPKKAQPYAKAFVATVGALAGLAALYFADEPKVAAALQVLTALGVYAQPNGDAE</sequence>
<evidence type="ECO:0000313" key="2">
    <source>
        <dbReference type="EMBL" id="AFU62006.1"/>
    </source>
</evidence>
<dbReference type="GeneID" id="13826670"/>
<evidence type="ECO:0000256" key="1">
    <source>
        <dbReference type="SAM" id="Phobius"/>
    </source>
</evidence>
<dbReference type="Pfam" id="PF24220">
    <property type="entry name" value="DUF7439"/>
    <property type="match status" value="1"/>
</dbReference>
<keyword evidence="1" id="KW-0812">Transmembrane</keyword>
<reference evidence="3" key="1">
    <citation type="submission" date="2012-06" db="EMBL/GenBank/DDBJ databases">
        <authorList>
            <person name="Smith M.C.M."/>
            <person name="Hendrix R."/>
            <person name="Hatfull G.F."/>
            <person name="Buttner M.J."/>
            <person name="Bibb M.J."/>
        </authorList>
    </citation>
    <scope>NUCLEOTIDE SEQUENCE [LARGE SCALE GENOMIC DNA]</scope>
</reference>
<dbReference type="Proteomes" id="UP000008042">
    <property type="component" value="Segment"/>
</dbReference>
<accession>K4HY27</accession>
<keyword evidence="1" id="KW-1133">Transmembrane helix</keyword>
<name>K4HY27_9CAUD</name>
<feature type="transmembrane region" description="Helical" evidence="1">
    <location>
        <begin position="21"/>
        <end position="42"/>
    </location>
</feature>